<dbReference type="STRING" id="1330018.A0A167PFF1"/>
<dbReference type="PANTHER" id="PTHR38248">
    <property type="entry name" value="FUNK1 6"/>
    <property type="match status" value="1"/>
</dbReference>
<dbReference type="AlphaFoldDB" id="A0A167PFF1"/>
<keyword evidence="4" id="KW-1185">Reference proteome</keyword>
<dbReference type="InterPro" id="IPR011009">
    <property type="entry name" value="Kinase-like_dom_sf"/>
</dbReference>
<feature type="compositionally biased region" description="Polar residues" evidence="1">
    <location>
        <begin position="23"/>
        <end position="37"/>
    </location>
</feature>
<dbReference type="Proteomes" id="UP000076738">
    <property type="component" value="Unassembled WGS sequence"/>
</dbReference>
<dbReference type="Pfam" id="PF17667">
    <property type="entry name" value="Pkinase_fungal"/>
    <property type="match status" value="1"/>
</dbReference>
<feature type="region of interest" description="Disordered" evidence="1">
    <location>
        <begin position="1"/>
        <end position="37"/>
    </location>
</feature>
<sequence length="780" mass="87600">MEGTTPSTPTTPPRRTDRSSTSNVQETPVRQRTTDSELYQSGTLAERRQLVAAALGSIRQYPAIRWWERVLPQWPKAAPDHLVDGVYAELVQTGVYSERDQRWMWFPAEPARDQRHETAVHKDWKRVVDDIVKVLHRVFPDCRAGTVGLEYWQQPSLTPDSQVKNLTRPDSYIIRPAKTATTEPDVPEGTSATEETDASTLGVIKKLANPKHSGTDIGEVGEFKKVDSKRGDGDTALEELIWSVHHMMRENPARRFVYGSTLIGRELRSFVGSRIGFFGSEAVDVHKEPKQIIEYYARMMCAADVSLGWDTSMRRNGDGQTVFELKTGENSAPLVLTATRELFSQSAECIRGRATRVFEVTRVKGGAVFALKLGWIEEGRLTEGQIIKTVKESLKEKDPKDQTLEEHVVPVDAEGIVTLPDGVRDTTRLPLGNMDLEGDQSGVVDLPIRASIEQVLSFSGEGKAIEGFQERMTGVPLRPLSNVHREHRWTLYEEVLTPVSELDDMEDVYRALTDAGKGMSGVAKAGWVHRDGSAANFYYGKEKRRGYLSDFEYAVPWSSKRDEQGVRTGTPLFMPFEVATGVWQFGLADKDALAKRRRKQQQEPEEQDLLKKTPEFMATPLHDLESWAWVWLWAVMRFQPAGAAGPTDCQRILSSLLFNGNPGNSSRGSYIRSRNCTVNQNAWSLEDGGGSPEFTVVADIANGVFEAVHIHHQDYQGKWDRTVFERAWKDVLGWCADNTVRESIPIKPWSDNPMLAAPAHRHKRDASQSVTGEAKKRRGQ</sequence>
<reference evidence="3 4" key="1">
    <citation type="journal article" date="2016" name="Mol. Biol. Evol.">
        <title>Comparative Genomics of Early-Diverging Mushroom-Forming Fungi Provides Insights into the Origins of Lignocellulose Decay Capabilities.</title>
        <authorList>
            <person name="Nagy L.G."/>
            <person name="Riley R."/>
            <person name="Tritt A."/>
            <person name="Adam C."/>
            <person name="Daum C."/>
            <person name="Floudas D."/>
            <person name="Sun H."/>
            <person name="Yadav J.S."/>
            <person name="Pangilinan J."/>
            <person name="Larsson K.H."/>
            <person name="Matsuura K."/>
            <person name="Barry K."/>
            <person name="Labutti K."/>
            <person name="Kuo R."/>
            <person name="Ohm R.A."/>
            <person name="Bhattacharya S.S."/>
            <person name="Shirouzu T."/>
            <person name="Yoshinaga Y."/>
            <person name="Martin F.M."/>
            <person name="Grigoriev I.V."/>
            <person name="Hibbett D.S."/>
        </authorList>
    </citation>
    <scope>NUCLEOTIDE SEQUENCE [LARGE SCALE GENOMIC DNA]</scope>
    <source>
        <strain evidence="3 4">TUFC12733</strain>
    </source>
</reference>
<gene>
    <name evidence="3" type="ORF">CALVIDRAFT_596369</name>
</gene>
<dbReference type="PANTHER" id="PTHR38248:SF2">
    <property type="entry name" value="FUNK1 11"/>
    <property type="match status" value="1"/>
</dbReference>
<evidence type="ECO:0000313" key="4">
    <source>
        <dbReference type="Proteomes" id="UP000076738"/>
    </source>
</evidence>
<dbReference type="Gene3D" id="1.10.510.10">
    <property type="entry name" value="Transferase(Phosphotransferase) domain 1"/>
    <property type="match status" value="1"/>
</dbReference>
<dbReference type="OrthoDB" id="3271139at2759"/>
<dbReference type="SUPFAM" id="SSF56112">
    <property type="entry name" value="Protein kinase-like (PK-like)"/>
    <property type="match status" value="1"/>
</dbReference>
<name>A0A167PFF1_CALVF</name>
<proteinExistence type="predicted"/>
<evidence type="ECO:0000313" key="3">
    <source>
        <dbReference type="EMBL" id="KZO98737.1"/>
    </source>
</evidence>
<evidence type="ECO:0000256" key="1">
    <source>
        <dbReference type="SAM" id="MobiDB-lite"/>
    </source>
</evidence>
<feature type="domain" description="Fungal-type protein kinase" evidence="2">
    <location>
        <begin position="207"/>
        <end position="634"/>
    </location>
</feature>
<evidence type="ECO:0000259" key="2">
    <source>
        <dbReference type="Pfam" id="PF17667"/>
    </source>
</evidence>
<accession>A0A167PFF1</accession>
<protein>
    <recommendedName>
        <fullName evidence="2">Fungal-type protein kinase domain-containing protein</fullName>
    </recommendedName>
</protein>
<feature type="region of interest" description="Disordered" evidence="1">
    <location>
        <begin position="178"/>
        <end position="201"/>
    </location>
</feature>
<feature type="region of interest" description="Disordered" evidence="1">
    <location>
        <begin position="746"/>
        <end position="780"/>
    </location>
</feature>
<dbReference type="EMBL" id="KV417274">
    <property type="protein sequence ID" value="KZO98737.1"/>
    <property type="molecule type" value="Genomic_DNA"/>
</dbReference>
<organism evidence="3 4">
    <name type="scientific">Calocera viscosa (strain TUFC12733)</name>
    <dbReference type="NCBI Taxonomy" id="1330018"/>
    <lineage>
        <taxon>Eukaryota</taxon>
        <taxon>Fungi</taxon>
        <taxon>Dikarya</taxon>
        <taxon>Basidiomycota</taxon>
        <taxon>Agaricomycotina</taxon>
        <taxon>Dacrymycetes</taxon>
        <taxon>Dacrymycetales</taxon>
        <taxon>Dacrymycetaceae</taxon>
        <taxon>Calocera</taxon>
    </lineage>
</organism>
<dbReference type="InterPro" id="IPR040976">
    <property type="entry name" value="Pkinase_fungal"/>
</dbReference>